<keyword evidence="5 8" id="KW-0418">Kinase</keyword>
<dbReference type="SMART" id="SM00091">
    <property type="entry name" value="PAS"/>
    <property type="match status" value="1"/>
</dbReference>
<proteinExistence type="predicted"/>
<feature type="domain" description="PAS" evidence="7">
    <location>
        <begin position="1"/>
        <end position="71"/>
    </location>
</feature>
<dbReference type="EC" id="2.7.13.3" evidence="2"/>
<dbReference type="Gene3D" id="3.30.565.10">
    <property type="entry name" value="Histidine kinase-like ATPase, C-terminal domain"/>
    <property type="match status" value="1"/>
</dbReference>
<evidence type="ECO:0000256" key="1">
    <source>
        <dbReference type="ARBA" id="ARBA00000085"/>
    </source>
</evidence>
<dbReference type="PANTHER" id="PTHR43304:SF1">
    <property type="entry name" value="PAC DOMAIN-CONTAINING PROTEIN"/>
    <property type="match status" value="1"/>
</dbReference>
<dbReference type="PROSITE" id="PS50112">
    <property type="entry name" value="PAS"/>
    <property type="match status" value="1"/>
</dbReference>
<dbReference type="NCBIfam" id="TIGR00229">
    <property type="entry name" value="sensory_box"/>
    <property type="match status" value="1"/>
</dbReference>
<dbReference type="Pfam" id="PF08447">
    <property type="entry name" value="PAS_3"/>
    <property type="match status" value="1"/>
</dbReference>
<dbReference type="PANTHER" id="PTHR43304">
    <property type="entry name" value="PHYTOCHROME-LIKE PROTEIN CPH1"/>
    <property type="match status" value="1"/>
</dbReference>
<comment type="catalytic activity">
    <reaction evidence="1">
        <text>ATP + protein L-histidine = ADP + protein N-phospho-L-histidine.</text>
        <dbReference type="EC" id="2.7.13.3"/>
    </reaction>
</comment>
<dbReference type="PRINTS" id="PR00344">
    <property type="entry name" value="BCTRLSENSOR"/>
</dbReference>
<dbReference type="InterPro" id="IPR036890">
    <property type="entry name" value="HATPase_C_sf"/>
</dbReference>
<organism evidence="8 9">
    <name type="scientific">Flagellimonas olearia</name>
    <dbReference type="NCBI Taxonomy" id="552546"/>
    <lineage>
        <taxon>Bacteria</taxon>
        <taxon>Pseudomonadati</taxon>
        <taxon>Bacteroidota</taxon>
        <taxon>Flavobacteriia</taxon>
        <taxon>Flavobacteriales</taxon>
        <taxon>Flavobacteriaceae</taxon>
        <taxon>Flagellimonas</taxon>
    </lineage>
</organism>
<evidence type="ECO:0000256" key="5">
    <source>
        <dbReference type="ARBA" id="ARBA00022777"/>
    </source>
</evidence>
<dbReference type="RefSeq" id="WP_129656227.1">
    <property type="nucleotide sequence ID" value="NZ_ML142917.1"/>
</dbReference>
<dbReference type="CDD" id="cd00130">
    <property type="entry name" value="PAS"/>
    <property type="match status" value="1"/>
</dbReference>
<keyword evidence="4" id="KW-0808">Transferase</keyword>
<dbReference type="InterPro" id="IPR013655">
    <property type="entry name" value="PAS_fold_3"/>
</dbReference>
<dbReference type="Proteomes" id="UP000290261">
    <property type="component" value="Unassembled WGS sequence"/>
</dbReference>
<evidence type="ECO:0000259" key="7">
    <source>
        <dbReference type="PROSITE" id="PS50112"/>
    </source>
</evidence>
<evidence type="ECO:0000256" key="3">
    <source>
        <dbReference type="ARBA" id="ARBA00022553"/>
    </source>
</evidence>
<dbReference type="Gene3D" id="1.10.287.130">
    <property type="match status" value="1"/>
</dbReference>
<dbReference type="EMBL" id="JJMP01000013">
    <property type="protein sequence ID" value="RYC50109.1"/>
    <property type="molecule type" value="Genomic_DNA"/>
</dbReference>
<evidence type="ECO:0000256" key="4">
    <source>
        <dbReference type="ARBA" id="ARBA00022679"/>
    </source>
</evidence>
<dbReference type="InterPro" id="IPR000014">
    <property type="entry name" value="PAS"/>
</dbReference>
<name>A0A444VH77_9FLAO</name>
<comment type="caution">
    <text evidence="8">The sequence shown here is derived from an EMBL/GenBank/DDBJ whole genome shotgun (WGS) entry which is preliminary data.</text>
</comment>
<dbReference type="InterPro" id="IPR052162">
    <property type="entry name" value="Sensor_kinase/Photoreceptor"/>
</dbReference>
<keyword evidence="3" id="KW-0597">Phosphoprotein</keyword>
<dbReference type="Gene3D" id="3.30.450.20">
    <property type="entry name" value="PAS domain"/>
    <property type="match status" value="1"/>
</dbReference>
<dbReference type="SUPFAM" id="SSF47384">
    <property type="entry name" value="Homodimeric domain of signal transducing histidine kinase"/>
    <property type="match status" value="1"/>
</dbReference>
<keyword evidence="9" id="KW-1185">Reference proteome</keyword>
<dbReference type="AlphaFoldDB" id="A0A444VH77"/>
<evidence type="ECO:0000256" key="2">
    <source>
        <dbReference type="ARBA" id="ARBA00012438"/>
    </source>
</evidence>
<protein>
    <recommendedName>
        <fullName evidence="2">histidine kinase</fullName>
        <ecNumber evidence="2">2.7.13.3</ecNumber>
    </recommendedName>
</protein>
<dbReference type="SUPFAM" id="SSF55874">
    <property type="entry name" value="ATPase domain of HSP90 chaperone/DNA topoisomerase II/histidine kinase"/>
    <property type="match status" value="1"/>
</dbReference>
<evidence type="ECO:0000313" key="8">
    <source>
        <dbReference type="EMBL" id="RYC50109.1"/>
    </source>
</evidence>
<dbReference type="PROSITE" id="PS50109">
    <property type="entry name" value="HIS_KIN"/>
    <property type="match status" value="1"/>
</dbReference>
<dbReference type="InterPro" id="IPR004358">
    <property type="entry name" value="Sig_transdc_His_kin-like_C"/>
</dbReference>
<dbReference type="SUPFAM" id="SSF55785">
    <property type="entry name" value="PYP-like sensor domain (PAS domain)"/>
    <property type="match status" value="1"/>
</dbReference>
<evidence type="ECO:0000259" key="6">
    <source>
        <dbReference type="PROSITE" id="PS50109"/>
    </source>
</evidence>
<dbReference type="Pfam" id="PF02518">
    <property type="entry name" value="HATPase_c"/>
    <property type="match status" value="1"/>
</dbReference>
<feature type="domain" description="Histidine kinase" evidence="6">
    <location>
        <begin position="140"/>
        <end position="351"/>
    </location>
</feature>
<accession>A0A444VH77</accession>
<sequence>MNPTLEPFFNQSLDGLCIADYEGYFVKVNPSLKSLLGYSEEELKSRLISSFIHPKDREVTAGHREKLLKNKPLTNFENRYITKSGEHIWLHWTSIPVSKKGLIYAIARDVTHTKRLEQERINHLDQLSRVNKTLRQQNYATPHDLRSPLNNLLSLLNLIDLTKIDDKDTVEILDLISLSAEGLKNSLNSYLDALKQREAPTEKLEEVRLDLTLQKVKSSIGSLIQKEGVVFHTDFSEMEQVAFKERFMESIFLNLITNSIKYAQPNVPPFISIMAREDHGKKTITYTDNGIGMDLEKMGNSIFEISDKNNGNQDSKGVGLYLVKSHISGLGGSIKVESKVDQGTTFTLTFK</sequence>
<dbReference type="GO" id="GO:0000155">
    <property type="term" value="F:phosphorelay sensor kinase activity"/>
    <property type="evidence" value="ECO:0007669"/>
    <property type="project" value="InterPro"/>
</dbReference>
<reference evidence="8 9" key="1">
    <citation type="submission" date="2014-04" db="EMBL/GenBank/DDBJ databases">
        <title>Whole genome of Muricauda olearia.</title>
        <authorList>
            <person name="Zhang X.-H."/>
            <person name="Tang K."/>
        </authorList>
    </citation>
    <scope>NUCLEOTIDE SEQUENCE [LARGE SCALE GENOMIC DNA]</scope>
    <source>
        <strain evidence="8 9">Th120</strain>
    </source>
</reference>
<dbReference type="InterPro" id="IPR036097">
    <property type="entry name" value="HisK_dim/P_sf"/>
</dbReference>
<gene>
    <name evidence="8" type="ORF">DN53_07010</name>
</gene>
<evidence type="ECO:0000313" key="9">
    <source>
        <dbReference type="Proteomes" id="UP000290261"/>
    </source>
</evidence>
<dbReference type="InterPro" id="IPR005467">
    <property type="entry name" value="His_kinase_dom"/>
</dbReference>
<dbReference type="InterPro" id="IPR003594">
    <property type="entry name" value="HATPase_dom"/>
</dbReference>
<dbReference type="SMART" id="SM00387">
    <property type="entry name" value="HATPase_c"/>
    <property type="match status" value="1"/>
</dbReference>
<dbReference type="InterPro" id="IPR035965">
    <property type="entry name" value="PAS-like_dom_sf"/>
</dbReference>